<dbReference type="SUPFAM" id="SSF51126">
    <property type="entry name" value="Pectin lyase-like"/>
    <property type="match status" value="1"/>
</dbReference>
<evidence type="ECO:0000313" key="2">
    <source>
        <dbReference type="EMBL" id="CAK9049868.1"/>
    </source>
</evidence>
<name>A0ABP0MFB2_9DINO</name>
<sequence length="426" mass="46436">MYLTIIFNLVLAVSAFSSGDRAHLDVRDNDKDCPIFVYTSWRDLILHGDCRSSVQLTSSSGQTAEIRCNVEEGRKVFRFPPGIFEIDEQLLIPASCSIVGAASPNDMANPKKTPDWKGYQGVDTIRPDDNGALCGGGAFETKGCAENDCKVSQVNTGGSDGEGSMHVVIENVRINDFFFAEDQKKIGFPIPGNYDCKTDHWTEECCFCKPNGVRSTQVAVWVPESRNAEGTVDILIKHLVATSAQADGINLHGNIKGALVHDVYIENTGDDTLALWGAESFPEQITFANAVAVNPGIMRPNWYGNCVATYGLRSVIFANITCEAPTLEQPIPQPGGGEVNIDTSMFVFYTSFGGSYPSGNSIYIKGWNFKNLQGTGYTVQEGSLNTFKPGKMVWTKAENGILAPFYLPDKKQEVNVIACEGLKDEC</sequence>
<dbReference type="Gene3D" id="2.160.20.10">
    <property type="entry name" value="Single-stranded right-handed beta-helix, Pectin lyase-like"/>
    <property type="match status" value="1"/>
</dbReference>
<comment type="caution">
    <text evidence="2">The sequence shown here is derived from an EMBL/GenBank/DDBJ whole genome shotgun (WGS) entry which is preliminary data.</text>
</comment>
<gene>
    <name evidence="2" type="ORF">SCF082_LOCUS27576</name>
</gene>
<dbReference type="Proteomes" id="UP001642464">
    <property type="component" value="Unassembled WGS sequence"/>
</dbReference>
<feature type="chain" id="PRO_5046260261" evidence="1">
    <location>
        <begin position="16"/>
        <end position="426"/>
    </location>
</feature>
<dbReference type="EMBL" id="CAXAMM010021413">
    <property type="protein sequence ID" value="CAK9049868.1"/>
    <property type="molecule type" value="Genomic_DNA"/>
</dbReference>
<proteinExistence type="predicted"/>
<organism evidence="2 3">
    <name type="scientific">Durusdinium trenchii</name>
    <dbReference type="NCBI Taxonomy" id="1381693"/>
    <lineage>
        <taxon>Eukaryota</taxon>
        <taxon>Sar</taxon>
        <taxon>Alveolata</taxon>
        <taxon>Dinophyceae</taxon>
        <taxon>Suessiales</taxon>
        <taxon>Symbiodiniaceae</taxon>
        <taxon>Durusdinium</taxon>
    </lineage>
</organism>
<feature type="signal peptide" evidence="1">
    <location>
        <begin position="1"/>
        <end position="15"/>
    </location>
</feature>
<dbReference type="InterPro" id="IPR012334">
    <property type="entry name" value="Pectin_lyas_fold"/>
</dbReference>
<dbReference type="InterPro" id="IPR011050">
    <property type="entry name" value="Pectin_lyase_fold/virulence"/>
</dbReference>
<reference evidence="2 3" key="1">
    <citation type="submission" date="2024-02" db="EMBL/GenBank/DDBJ databases">
        <authorList>
            <person name="Chen Y."/>
            <person name="Shah S."/>
            <person name="Dougan E. K."/>
            <person name="Thang M."/>
            <person name="Chan C."/>
        </authorList>
    </citation>
    <scope>NUCLEOTIDE SEQUENCE [LARGE SCALE GENOMIC DNA]</scope>
</reference>
<protein>
    <submittedName>
        <fullName evidence="2">Peroxisomal membrane proteinX16</fullName>
    </submittedName>
</protein>
<evidence type="ECO:0000256" key="1">
    <source>
        <dbReference type="SAM" id="SignalP"/>
    </source>
</evidence>
<keyword evidence="1" id="KW-0732">Signal</keyword>
<evidence type="ECO:0000313" key="3">
    <source>
        <dbReference type="Proteomes" id="UP001642464"/>
    </source>
</evidence>
<keyword evidence="3" id="KW-1185">Reference proteome</keyword>
<accession>A0ABP0MFB2</accession>